<gene>
    <name evidence="2" type="ORF">CHC_T00005889001</name>
</gene>
<keyword evidence="3" id="KW-1185">Reference proteome</keyword>
<dbReference type="KEGG" id="ccp:CHC_T00005889001"/>
<reference evidence="3" key="1">
    <citation type="journal article" date="2013" name="Proc. Natl. Acad. Sci. U.S.A.">
        <title>Genome structure and metabolic features in the red seaweed Chondrus crispus shed light on evolution of the Archaeplastida.</title>
        <authorList>
            <person name="Collen J."/>
            <person name="Porcel B."/>
            <person name="Carre W."/>
            <person name="Ball S.G."/>
            <person name="Chaparro C."/>
            <person name="Tonon T."/>
            <person name="Barbeyron T."/>
            <person name="Michel G."/>
            <person name="Noel B."/>
            <person name="Valentin K."/>
            <person name="Elias M."/>
            <person name="Artiguenave F."/>
            <person name="Arun A."/>
            <person name="Aury J.M."/>
            <person name="Barbosa-Neto J.F."/>
            <person name="Bothwell J.H."/>
            <person name="Bouget F.Y."/>
            <person name="Brillet L."/>
            <person name="Cabello-Hurtado F."/>
            <person name="Capella-Gutierrez S."/>
            <person name="Charrier B."/>
            <person name="Cladiere L."/>
            <person name="Cock J.M."/>
            <person name="Coelho S.M."/>
            <person name="Colleoni C."/>
            <person name="Czjzek M."/>
            <person name="Da Silva C."/>
            <person name="Delage L."/>
            <person name="Denoeud F."/>
            <person name="Deschamps P."/>
            <person name="Dittami S.M."/>
            <person name="Gabaldon T."/>
            <person name="Gachon C.M."/>
            <person name="Groisillier A."/>
            <person name="Herve C."/>
            <person name="Jabbari K."/>
            <person name="Katinka M."/>
            <person name="Kloareg B."/>
            <person name="Kowalczyk N."/>
            <person name="Labadie K."/>
            <person name="Leblanc C."/>
            <person name="Lopez P.J."/>
            <person name="McLachlan D.H."/>
            <person name="Meslet-Cladiere L."/>
            <person name="Moustafa A."/>
            <person name="Nehr Z."/>
            <person name="Nyvall Collen P."/>
            <person name="Panaud O."/>
            <person name="Partensky F."/>
            <person name="Poulain J."/>
            <person name="Rensing S.A."/>
            <person name="Rousvoal S."/>
            <person name="Samson G."/>
            <person name="Symeonidi A."/>
            <person name="Weissenbach J."/>
            <person name="Zambounis A."/>
            <person name="Wincker P."/>
            <person name="Boyen C."/>
        </authorList>
    </citation>
    <scope>NUCLEOTIDE SEQUENCE [LARGE SCALE GENOMIC DNA]</scope>
    <source>
        <strain evidence="3">cv. Stackhouse</strain>
    </source>
</reference>
<organism evidence="2 3">
    <name type="scientific">Chondrus crispus</name>
    <name type="common">Carrageen Irish moss</name>
    <name type="synonym">Polymorpha crispa</name>
    <dbReference type="NCBI Taxonomy" id="2769"/>
    <lineage>
        <taxon>Eukaryota</taxon>
        <taxon>Rhodophyta</taxon>
        <taxon>Florideophyceae</taxon>
        <taxon>Rhodymeniophycidae</taxon>
        <taxon>Gigartinales</taxon>
        <taxon>Gigartinaceae</taxon>
        <taxon>Chondrus</taxon>
    </lineage>
</organism>
<name>R7QGT5_CHOCR</name>
<evidence type="ECO:0000313" key="2">
    <source>
        <dbReference type="EMBL" id="CDF37732.1"/>
    </source>
</evidence>
<feature type="compositionally biased region" description="Basic residues" evidence="1">
    <location>
        <begin position="141"/>
        <end position="157"/>
    </location>
</feature>
<feature type="compositionally biased region" description="Pro residues" evidence="1">
    <location>
        <begin position="129"/>
        <end position="139"/>
    </location>
</feature>
<evidence type="ECO:0000313" key="3">
    <source>
        <dbReference type="Proteomes" id="UP000012073"/>
    </source>
</evidence>
<dbReference type="RefSeq" id="XP_005717603.1">
    <property type="nucleotide sequence ID" value="XM_005717546.1"/>
</dbReference>
<dbReference type="AlphaFoldDB" id="R7QGT5"/>
<accession>R7QGT5</accession>
<proteinExistence type="predicted"/>
<dbReference type="GeneID" id="17325320"/>
<evidence type="ECO:0000256" key="1">
    <source>
        <dbReference type="SAM" id="MobiDB-lite"/>
    </source>
</evidence>
<feature type="region of interest" description="Disordered" evidence="1">
    <location>
        <begin position="48"/>
        <end position="178"/>
    </location>
</feature>
<dbReference type="Gramene" id="CDF37732">
    <property type="protein sequence ID" value="CDF37732"/>
    <property type="gene ID" value="CHC_T00005889001"/>
</dbReference>
<sequence length="241" mass="27408">MKQLVEGLCWLAAFRFLWLTFRLPLLYNFCTSATLSNSLAATSSSFSNNSAFTRSVPTPQLSPPWPSSQRRRARNQPSSRAPLRSPRRARRAFAPVSLRVQTRRPAWQPPTPTARRKCPSLSLRSRTYPLPPPRPPPPMQRKAKRRRICARSSRRKSTGYAPPKSLSRSTKAPSSARRARICTNRKRAPDSWVSRRGPLSKSCHRRLSAPCAALLNLGFYRRRKSLPALRITRVMVLAVIR</sequence>
<feature type="compositionally biased region" description="Low complexity" evidence="1">
    <location>
        <begin position="119"/>
        <end position="128"/>
    </location>
</feature>
<dbReference type="EMBL" id="HG001865">
    <property type="protein sequence ID" value="CDF37732.1"/>
    <property type="molecule type" value="Genomic_DNA"/>
</dbReference>
<dbReference type="Proteomes" id="UP000012073">
    <property type="component" value="Unassembled WGS sequence"/>
</dbReference>
<protein>
    <submittedName>
        <fullName evidence="2">Uncharacterized protein</fullName>
    </submittedName>
</protein>